<dbReference type="AlphaFoldDB" id="A0A7S0VCD2"/>
<dbReference type="EMBL" id="HBFM01025293">
    <property type="protein sequence ID" value="CAD8783017.1"/>
    <property type="molecule type" value="Transcribed_RNA"/>
</dbReference>
<protein>
    <submittedName>
        <fullName evidence="2">Uncharacterized protein</fullName>
    </submittedName>
</protein>
<reference evidence="2" key="1">
    <citation type="submission" date="2021-01" db="EMBL/GenBank/DDBJ databases">
        <authorList>
            <person name="Corre E."/>
            <person name="Pelletier E."/>
            <person name="Niang G."/>
            <person name="Scheremetjew M."/>
            <person name="Finn R."/>
            <person name="Kale V."/>
            <person name="Holt S."/>
            <person name="Cochrane G."/>
            <person name="Meng A."/>
            <person name="Brown T."/>
            <person name="Cohen L."/>
        </authorList>
    </citation>
    <scope>NUCLEOTIDE SEQUENCE</scope>
    <source>
        <strain evidence="2">SAG 63-3</strain>
    </source>
</reference>
<dbReference type="Pfam" id="PF11523">
    <property type="entry name" value="DUF3223"/>
    <property type="match status" value="1"/>
</dbReference>
<dbReference type="PANTHER" id="PTHR33415">
    <property type="entry name" value="PROTEIN EMBRYO DEFECTIVE 514"/>
    <property type="match status" value="1"/>
</dbReference>
<dbReference type="Gene3D" id="3.10.450.40">
    <property type="match status" value="1"/>
</dbReference>
<gene>
    <name evidence="2" type="ORF">PPAR00522_LOCUS16371</name>
</gene>
<sequence>MSTEEVIASESGDEAVVETVKLGYRTFHEGRAAAEYLRNLLTNSAVNTFLPEYEHVLLLDLIKKGHKRAAEKIGRGVKGFQVRYWCNSAEGKTNARAFFLVRKNGSVEDFSYLKSLDGIFPNSRILSSKPSAPKNGHGGGRGIVKKHGGRGRGRK</sequence>
<organism evidence="2">
    <name type="scientific">Polytomella parva</name>
    <dbReference type="NCBI Taxonomy" id="51329"/>
    <lineage>
        <taxon>Eukaryota</taxon>
        <taxon>Viridiplantae</taxon>
        <taxon>Chlorophyta</taxon>
        <taxon>core chlorophytes</taxon>
        <taxon>Chlorophyceae</taxon>
        <taxon>CS clade</taxon>
        <taxon>Chlamydomonadales</taxon>
        <taxon>Chlamydomonadaceae</taxon>
        <taxon>Polytomella</taxon>
    </lineage>
</organism>
<evidence type="ECO:0000256" key="1">
    <source>
        <dbReference type="SAM" id="MobiDB-lite"/>
    </source>
</evidence>
<dbReference type="PANTHER" id="PTHR33415:SF12">
    <property type="entry name" value="PROTEIN EMBRYO DEFECTIVE 514"/>
    <property type="match status" value="1"/>
</dbReference>
<dbReference type="InterPro" id="IPR044673">
    <property type="entry name" value="DCL-like"/>
</dbReference>
<feature type="region of interest" description="Disordered" evidence="1">
    <location>
        <begin position="127"/>
        <end position="155"/>
    </location>
</feature>
<accession>A0A7S0VCD2</accession>
<name>A0A7S0VCD2_9CHLO</name>
<proteinExistence type="predicted"/>
<feature type="compositionally biased region" description="Basic residues" evidence="1">
    <location>
        <begin position="143"/>
        <end position="155"/>
    </location>
</feature>
<evidence type="ECO:0000313" key="2">
    <source>
        <dbReference type="EMBL" id="CAD8783017.1"/>
    </source>
</evidence>